<gene>
    <name evidence="4" type="ORF">J34TS1_30110</name>
</gene>
<dbReference type="AlphaFoldDB" id="A0A919YAY4"/>
<feature type="domain" description="TadE-like" evidence="3">
    <location>
        <begin position="15"/>
        <end position="56"/>
    </location>
</feature>
<organism evidence="4 5">
    <name type="scientific">Paenibacillus azoreducens</name>
    <dbReference type="NCBI Taxonomy" id="116718"/>
    <lineage>
        <taxon>Bacteria</taxon>
        <taxon>Bacillati</taxon>
        <taxon>Bacillota</taxon>
        <taxon>Bacilli</taxon>
        <taxon>Bacillales</taxon>
        <taxon>Paenibacillaceae</taxon>
        <taxon>Paenibacillus</taxon>
    </lineage>
</organism>
<evidence type="ECO:0000313" key="4">
    <source>
        <dbReference type="EMBL" id="GIO48246.1"/>
    </source>
</evidence>
<evidence type="ECO:0000256" key="1">
    <source>
        <dbReference type="SAM" id="MobiDB-lite"/>
    </source>
</evidence>
<feature type="transmembrane region" description="Helical" evidence="2">
    <location>
        <begin position="21"/>
        <end position="43"/>
    </location>
</feature>
<dbReference type="Pfam" id="PF07811">
    <property type="entry name" value="TadE"/>
    <property type="match status" value="1"/>
</dbReference>
<reference evidence="4 5" key="1">
    <citation type="submission" date="2021-03" db="EMBL/GenBank/DDBJ databases">
        <title>Antimicrobial resistance genes in bacteria isolated from Japanese honey, and their potential for conferring macrolide and lincosamide resistance in the American foulbrood pathogen Paenibacillus larvae.</title>
        <authorList>
            <person name="Okamoto M."/>
            <person name="Kumagai M."/>
            <person name="Kanamori H."/>
            <person name="Takamatsu D."/>
        </authorList>
    </citation>
    <scope>NUCLEOTIDE SEQUENCE [LARGE SCALE GENOMIC DNA]</scope>
    <source>
        <strain evidence="4 5">J34TS1</strain>
    </source>
</reference>
<dbReference type="InterPro" id="IPR012495">
    <property type="entry name" value="TadE-like_dom"/>
</dbReference>
<keyword evidence="2" id="KW-1133">Transmembrane helix</keyword>
<evidence type="ECO:0000259" key="3">
    <source>
        <dbReference type="Pfam" id="PF07811"/>
    </source>
</evidence>
<protein>
    <recommendedName>
        <fullName evidence="3">TadE-like domain-containing protein</fullName>
    </recommendedName>
</protein>
<keyword evidence="5" id="KW-1185">Reference proteome</keyword>
<dbReference type="EMBL" id="BORT01000012">
    <property type="protein sequence ID" value="GIO48246.1"/>
    <property type="molecule type" value="Genomic_DNA"/>
</dbReference>
<dbReference type="RefSeq" id="WP_237100102.1">
    <property type="nucleotide sequence ID" value="NZ_AP025343.1"/>
</dbReference>
<dbReference type="Proteomes" id="UP000682811">
    <property type="component" value="Unassembled WGS sequence"/>
</dbReference>
<feature type="region of interest" description="Disordered" evidence="1">
    <location>
        <begin position="110"/>
        <end position="135"/>
    </location>
</feature>
<keyword evidence="2" id="KW-0472">Membrane</keyword>
<keyword evidence="2" id="KW-0812">Transmembrane</keyword>
<evidence type="ECO:0000256" key="2">
    <source>
        <dbReference type="SAM" id="Phobius"/>
    </source>
</evidence>
<proteinExistence type="predicted"/>
<evidence type="ECO:0000313" key="5">
    <source>
        <dbReference type="Proteomes" id="UP000682811"/>
    </source>
</evidence>
<accession>A0A919YAY4</accession>
<name>A0A919YAY4_9BACL</name>
<comment type="caution">
    <text evidence="4">The sequence shown here is derived from an EMBL/GenBank/DDBJ whole genome shotgun (WGS) entry which is preliminary data.</text>
</comment>
<sequence>MMFSTKNSSLKNDGGSFTVEASLVLPIVLFVTMILIFFCLYVYQESFLHQTASAVAERSAYSWDNSHKEAATGAVTKGEYDSLYWRLSDDGMLGALFGWTGLSDQKQTAQLPGAEGGDRSLPTIKMNKSGSMVPPEMKGEISYRNTVLQRKTSVDLARMLSLPPLDLMLNGGSDVNTYANSTVVEPVEFIRTVDLMRYYGLKFKGSGENGQTGQGGAKRVLDALKSFMFSGK</sequence>